<dbReference type="Proteomes" id="UP001501116">
    <property type="component" value="Unassembled WGS sequence"/>
</dbReference>
<comment type="caution">
    <text evidence="1">The sequence shown here is derived from an EMBL/GenBank/DDBJ whole genome shotgun (WGS) entry which is preliminary data.</text>
</comment>
<evidence type="ECO:0000313" key="1">
    <source>
        <dbReference type="EMBL" id="GAA1956852.1"/>
    </source>
</evidence>
<dbReference type="EMBL" id="BAAANN010000010">
    <property type="protein sequence ID" value="GAA1956852.1"/>
    <property type="molecule type" value="Genomic_DNA"/>
</dbReference>
<accession>A0ABP5C366</accession>
<reference evidence="2" key="1">
    <citation type="journal article" date="2019" name="Int. J. Syst. Evol. Microbiol.">
        <title>The Global Catalogue of Microorganisms (GCM) 10K type strain sequencing project: providing services to taxonomists for standard genome sequencing and annotation.</title>
        <authorList>
            <consortium name="The Broad Institute Genomics Platform"/>
            <consortium name="The Broad Institute Genome Sequencing Center for Infectious Disease"/>
            <person name="Wu L."/>
            <person name="Ma J."/>
        </authorList>
    </citation>
    <scope>NUCLEOTIDE SEQUENCE [LARGE SCALE GENOMIC DNA]</scope>
    <source>
        <strain evidence="2">JCM 14545</strain>
    </source>
</reference>
<dbReference type="Pfam" id="PF13489">
    <property type="entry name" value="Methyltransf_23"/>
    <property type="match status" value="1"/>
</dbReference>
<dbReference type="Gene3D" id="3.40.50.150">
    <property type="entry name" value="Vaccinia Virus protein VP39"/>
    <property type="match status" value="1"/>
</dbReference>
<keyword evidence="2" id="KW-1185">Reference proteome</keyword>
<dbReference type="InterPro" id="IPR029063">
    <property type="entry name" value="SAM-dependent_MTases_sf"/>
</dbReference>
<gene>
    <name evidence="1" type="ORF">GCM10009754_28560</name>
</gene>
<protein>
    <recommendedName>
        <fullName evidence="3">Methyltransferase family protein</fullName>
    </recommendedName>
</protein>
<sequence length="211" mass="22937">MPVMPQPLEWWRREPGASEPVDIDALDWVRDGSVIDAGCGTGRHLEVLARRGVHGYGVEMTPAAVSLAKAAGVRCVEADVFSHVPPHTVDTVLAIGGNGGMAGTVEELPAFLLRLSSWLNEKGRIVLTSTDWRRLPAGKLNGGDRPPGAYPGNRRMRFLLDDRAGPWFPWLFVDAETLERTCSAVGLRVVDRKEWQGGVVHGALLERSPSA</sequence>
<evidence type="ECO:0000313" key="2">
    <source>
        <dbReference type="Proteomes" id="UP001501116"/>
    </source>
</evidence>
<proteinExistence type="predicted"/>
<name>A0ABP5C366_9PSEU</name>
<dbReference type="SUPFAM" id="SSF53335">
    <property type="entry name" value="S-adenosyl-L-methionine-dependent methyltransferases"/>
    <property type="match status" value="1"/>
</dbReference>
<evidence type="ECO:0008006" key="3">
    <source>
        <dbReference type="Google" id="ProtNLM"/>
    </source>
</evidence>
<organism evidence="1 2">
    <name type="scientific">Amycolatopsis minnesotensis</name>
    <dbReference type="NCBI Taxonomy" id="337894"/>
    <lineage>
        <taxon>Bacteria</taxon>
        <taxon>Bacillati</taxon>
        <taxon>Actinomycetota</taxon>
        <taxon>Actinomycetes</taxon>
        <taxon>Pseudonocardiales</taxon>
        <taxon>Pseudonocardiaceae</taxon>
        <taxon>Amycolatopsis</taxon>
    </lineage>
</organism>
<dbReference type="CDD" id="cd02440">
    <property type="entry name" value="AdoMet_MTases"/>
    <property type="match status" value="1"/>
</dbReference>